<comment type="caution">
    <text evidence="1">The sequence shown here is derived from an EMBL/GenBank/DDBJ whole genome shotgun (WGS) entry which is preliminary data.</text>
</comment>
<dbReference type="Proteomes" id="UP000265520">
    <property type="component" value="Unassembled WGS sequence"/>
</dbReference>
<name>A0A392W0W9_9FABA</name>
<evidence type="ECO:0000313" key="2">
    <source>
        <dbReference type="Proteomes" id="UP000265520"/>
    </source>
</evidence>
<feature type="non-terminal residue" evidence="1">
    <location>
        <position position="1"/>
    </location>
</feature>
<evidence type="ECO:0000313" key="1">
    <source>
        <dbReference type="EMBL" id="MCI92555.1"/>
    </source>
</evidence>
<reference evidence="1 2" key="1">
    <citation type="journal article" date="2018" name="Front. Plant Sci.">
        <title>Red Clover (Trifolium pratense) and Zigzag Clover (T. medium) - A Picture of Genomic Similarities and Differences.</title>
        <authorList>
            <person name="Dluhosova J."/>
            <person name="Istvanek J."/>
            <person name="Nedelnik J."/>
            <person name="Repkova J."/>
        </authorList>
    </citation>
    <scope>NUCLEOTIDE SEQUENCE [LARGE SCALE GENOMIC DNA]</scope>
    <source>
        <strain evidence="2">cv. 10/8</strain>
        <tissue evidence="1">Leaf</tissue>
    </source>
</reference>
<proteinExistence type="predicted"/>
<accession>A0A392W0W9</accession>
<protein>
    <submittedName>
        <fullName evidence="1">Uncharacterized protein</fullName>
    </submittedName>
</protein>
<dbReference type="EMBL" id="LXQA011304292">
    <property type="protein sequence ID" value="MCI92555.1"/>
    <property type="molecule type" value="Genomic_DNA"/>
</dbReference>
<sequence length="32" mass="4017">KEELVLGQERRRAREREEEEESLRIVELRYES</sequence>
<organism evidence="1 2">
    <name type="scientific">Trifolium medium</name>
    <dbReference type="NCBI Taxonomy" id="97028"/>
    <lineage>
        <taxon>Eukaryota</taxon>
        <taxon>Viridiplantae</taxon>
        <taxon>Streptophyta</taxon>
        <taxon>Embryophyta</taxon>
        <taxon>Tracheophyta</taxon>
        <taxon>Spermatophyta</taxon>
        <taxon>Magnoliopsida</taxon>
        <taxon>eudicotyledons</taxon>
        <taxon>Gunneridae</taxon>
        <taxon>Pentapetalae</taxon>
        <taxon>rosids</taxon>
        <taxon>fabids</taxon>
        <taxon>Fabales</taxon>
        <taxon>Fabaceae</taxon>
        <taxon>Papilionoideae</taxon>
        <taxon>50 kb inversion clade</taxon>
        <taxon>NPAAA clade</taxon>
        <taxon>Hologalegina</taxon>
        <taxon>IRL clade</taxon>
        <taxon>Trifolieae</taxon>
        <taxon>Trifolium</taxon>
    </lineage>
</organism>
<dbReference type="AlphaFoldDB" id="A0A392W0W9"/>
<keyword evidence="2" id="KW-1185">Reference proteome</keyword>